<gene>
    <name evidence="11" type="ORF">EJB05_02432</name>
</gene>
<dbReference type="GO" id="GO:0031124">
    <property type="term" value="P:mRNA 3'-end processing"/>
    <property type="evidence" value="ECO:0007669"/>
    <property type="project" value="UniProtKB-ARBA"/>
</dbReference>
<dbReference type="FunFam" id="3.40.50.2300:FF:000182">
    <property type="entry name" value="RNA polymerase II subunit A"/>
    <property type="match status" value="1"/>
</dbReference>
<accession>A0A5J9WSD1</accession>
<dbReference type="Gene3D" id="3.40.50.2300">
    <property type="match status" value="2"/>
</dbReference>
<evidence type="ECO:0000256" key="7">
    <source>
        <dbReference type="ARBA" id="ARBA00047761"/>
    </source>
</evidence>
<dbReference type="Gramene" id="TVU51028">
    <property type="protein sequence ID" value="TVU51028"/>
    <property type="gene ID" value="EJB05_02432"/>
</dbReference>
<feature type="region of interest" description="Disordered" evidence="10">
    <location>
        <begin position="1"/>
        <end position="31"/>
    </location>
</feature>
<dbReference type="PANTHER" id="PTHR20383">
    <property type="entry name" value="RNA POLYMERASE II SUBUNIT A C-TERMINAL DOMAIN PHOSPHATASE"/>
    <property type="match status" value="1"/>
</dbReference>
<feature type="non-terminal residue" evidence="11">
    <location>
        <position position="1"/>
    </location>
</feature>
<name>A0A5J9WSD1_9POAL</name>
<dbReference type="FunFam" id="3.40.50.2300:FF:000039">
    <property type="entry name" value="RNA polymerase II subunit A C-terminal domain phosphatase"/>
    <property type="match status" value="1"/>
</dbReference>
<keyword evidence="5 9" id="KW-0904">Protein phosphatase</keyword>
<dbReference type="EMBL" id="RWGY01000002">
    <property type="protein sequence ID" value="TVU51028.1"/>
    <property type="molecule type" value="Genomic_DNA"/>
</dbReference>
<evidence type="ECO:0000256" key="4">
    <source>
        <dbReference type="ARBA" id="ARBA00022801"/>
    </source>
</evidence>
<dbReference type="InterPro" id="IPR006811">
    <property type="entry name" value="RNA_pol_II_suA"/>
</dbReference>
<evidence type="ECO:0000256" key="5">
    <source>
        <dbReference type="ARBA" id="ARBA00022912"/>
    </source>
</evidence>
<dbReference type="GO" id="GO:0005634">
    <property type="term" value="C:nucleus"/>
    <property type="evidence" value="ECO:0007669"/>
    <property type="project" value="UniProtKB-SubCell"/>
</dbReference>
<dbReference type="Proteomes" id="UP000324897">
    <property type="component" value="Chromosome 6"/>
</dbReference>
<dbReference type="OrthoDB" id="57957at2759"/>
<proteinExistence type="inferred from homology"/>
<comment type="catalytic activity">
    <reaction evidence="8 9">
        <text>O-phospho-L-threonyl-[protein] + H2O = L-threonyl-[protein] + phosphate</text>
        <dbReference type="Rhea" id="RHEA:47004"/>
        <dbReference type="Rhea" id="RHEA-COMP:11060"/>
        <dbReference type="Rhea" id="RHEA-COMP:11605"/>
        <dbReference type="ChEBI" id="CHEBI:15377"/>
        <dbReference type="ChEBI" id="CHEBI:30013"/>
        <dbReference type="ChEBI" id="CHEBI:43474"/>
        <dbReference type="ChEBI" id="CHEBI:61977"/>
        <dbReference type="EC" id="3.1.3.16"/>
    </reaction>
</comment>
<reference evidence="11 12" key="1">
    <citation type="journal article" date="2019" name="Sci. Rep.">
        <title>A high-quality genome of Eragrostis curvula grass provides insights into Poaceae evolution and supports new strategies to enhance forage quality.</title>
        <authorList>
            <person name="Carballo J."/>
            <person name="Santos B.A.C.M."/>
            <person name="Zappacosta D."/>
            <person name="Garbus I."/>
            <person name="Selva J.P."/>
            <person name="Gallo C.A."/>
            <person name="Diaz A."/>
            <person name="Albertini E."/>
            <person name="Caccamo M."/>
            <person name="Echenique V."/>
        </authorList>
    </citation>
    <scope>NUCLEOTIDE SEQUENCE [LARGE SCALE GENOMIC DNA]</scope>
    <source>
        <strain evidence="12">cv. Victoria</strain>
        <tissue evidence="11">Leaf</tissue>
    </source>
</reference>
<evidence type="ECO:0000313" key="11">
    <source>
        <dbReference type="EMBL" id="TVU51028.1"/>
    </source>
</evidence>
<dbReference type="EC" id="3.1.3.16" evidence="9"/>
<keyword evidence="12" id="KW-1185">Reference proteome</keyword>
<evidence type="ECO:0000256" key="8">
    <source>
        <dbReference type="ARBA" id="ARBA00048336"/>
    </source>
</evidence>
<comment type="similarity">
    <text evidence="2 9">Belongs to the SSU72 phosphatase family.</text>
</comment>
<evidence type="ECO:0000256" key="10">
    <source>
        <dbReference type="SAM" id="MobiDB-lite"/>
    </source>
</evidence>
<evidence type="ECO:0000256" key="2">
    <source>
        <dbReference type="ARBA" id="ARBA00008978"/>
    </source>
</evidence>
<comment type="caution">
    <text evidence="11">The sequence shown here is derived from an EMBL/GenBank/DDBJ whole genome shotgun (WGS) entry which is preliminary data.</text>
</comment>
<keyword evidence="4 9" id="KW-0378">Hydrolase</keyword>
<sequence length="267" mass="30065">MYEVAVKAQTNPRPESRNTEATGQVDGELDPYLADGGVRQRRRGGRMGAEGKWRFAMVCSSNMNRSMEAHSLLGRAGLDVASYGTGTHVKLPGPSIHEPNVYDFGTPYGTIYDDLRRKDPDLSVLPLNAVFPLFYSVSASSVGSWYKRNGLLPMLKRNTSVKLAPQRWQDNAGDGVFDMVLTFEERVFDLVNEDMNNREPRLMKSVLIINMDVKDNHEEAGVGAKLALELCQKLQVVDGDWEEIIDDLMIAFEKQHKRKLAYNISFY</sequence>
<dbReference type="GO" id="GO:0008420">
    <property type="term" value="F:RNA polymerase II CTD heptapeptide repeat phosphatase activity"/>
    <property type="evidence" value="ECO:0007669"/>
    <property type="project" value="UniProtKB-ARBA"/>
</dbReference>
<evidence type="ECO:0000256" key="3">
    <source>
        <dbReference type="ARBA" id="ARBA00022664"/>
    </source>
</evidence>
<evidence type="ECO:0000256" key="9">
    <source>
        <dbReference type="RuleBase" id="RU369031"/>
    </source>
</evidence>
<keyword evidence="3 9" id="KW-0507">mRNA processing</keyword>
<keyword evidence="6 9" id="KW-0539">Nucleus</keyword>
<organism evidence="11 12">
    <name type="scientific">Eragrostis curvula</name>
    <name type="common">weeping love grass</name>
    <dbReference type="NCBI Taxonomy" id="38414"/>
    <lineage>
        <taxon>Eukaryota</taxon>
        <taxon>Viridiplantae</taxon>
        <taxon>Streptophyta</taxon>
        <taxon>Embryophyta</taxon>
        <taxon>Tracheophyta</taxon>
        <taxon>Spermatophyta</taxon>
        <taxon>Magnoliopsida</taxon>
        <taxon>Liliopsida</taxon>
        <taxon>Poales</taxon>
        <taxon>Poaceae</taxon>
        <taxon>PACMAD clade</taxon>
        <taxon>Chloridoideae</taxon>
        <taxon>Eragrostideae</taxon>
        <taxon>Eragrostidinae</taxon>
        <taxon>Eragrostis</taxon>
    </lineage>
</organism>
<comment type="subcellular location">
    <subcellularLocation>
        <location evidence="1 9">Nucleus</location>
    </subcellularLocation>
</comment>
<evidence type="ECO:0000256" key="1">
    <source>
        <dbReference type="ARBA" id="ARBA00004123"/>
    </source>
</evidence>
<comment type="catalytic activity">
    <reaction evidence="7 9">
        <text>O-phospho-L-seryl-[protein] + H2O = L-seryl-[protein] + phosphate</text>
        <dbReference type="Rhea" id="RHEA:20629"/>
        <dbReference type="Rhea" id="RHEA-COMP:9863"/>
        <dbReference type="Rhea" id="RHEA-COMP:11604"/>
        <dbReference type="ChEBI" id="CHEBI:15377"/>
        <dbReference type="ChEBI" id="CHEBI:29999"/>
        <dbReference type="ChEBI" id="CHEBI:43474"/>
        <dbReference type="ChEBI" id="CHEBI:83421"/>
        <dbReference type="EC" id="3.1.3.16"/>
    </reaction>
</comment>
<dbReference type="Pfam" id="PF04722">
    <property type="entry name" value="Ssu72"/>
    <property type="match status" value="2"/>
</dbReference>
<dbReference type="AlphaFoldDB" id="A0A5J9WSD1"/>
<evidence type="ECO:0000256" key="6">
    <source>
        <dbReference type="ARBA" id="ARBA00023242"/>
    </source>
</evidence>
<protein>
    <recommendedName>
        <fullName evidence="9">RNA polymerase II subunit A C-terminal domain phosphatase SSU72</fullName>
        <shortName evidence="9">CTD phosphatase SSU72</shortName>
        <ecNumber evidence="9">3.1.3.16</ecNumber>
    </recommendedName>
</protein>
<comment type="function">
    <text evidence="9">Protein phosphatase that catalyzes the dephosphorylation of the C-terminal domain of RNA polymerase II. Plays a role in RNA processing and termination.</text>
</comment>
<evidence type="ECO:0000313" key="12">
    <source>
        <dbReference type="Proteomes" id="UP000324897"/>
    </source>
</evidence>